<reference evidence="3" key="1">
    <citation type="submission" date="2014-09" db="EMBL/GenBank/DDBJ databases">
        <authorList>
            <person name="Sharma Rahul"/>
            <person name="Thines Marco"/>
        </authorList>
    </citation>
    <scope>NUCLEOTIDE SEQUENCE [LARGE SCALE GENOMIC DNA]</scope>
</reference>
<dbReference type="AlphaFoldDB" id="A0A0P1BLK7"/>
<evidence type="ECO:0000313" key="3">
    <source>
        <dbReference type="Proteomes" id="UP000054845"/>
    </source>
</evidence>
<feature type="signal peptide" evidence="1">
    <location>
        <begin position="1"/>
        <end position="19"/>
    </location>
</feature>
<evidence type="ECO:0000256" key="1">
    <source>
        <dbReference type="SAM" id="SignalP"/>
    </source>
</evidence>
<accession>A0A0P1BLK7</accession>
<dbReference type="EMBL" id="CCYA01000391">
    <property type="protein sequence ID" value="CEH16840.1"/>
    <property type="molecule type" value="Genomic_DNA"/>
</dbReference>
<evidence type="ECO:0000313" key="2">
    <source>
        <dbReference type="EMBL" id="CEH16840.1"/>
    </source>
</evidence>
<keyword evidence="1" id="KW-0732">Signal</keyword>
<protein>
    <submittedName>
        <fullName evidence="2">Uncharacterized protein</fullName>
    </submittedName>
</protein>
<name>A0A0P1BLK7_9BASI</name>
<sequence>MTKLIHLTGLLMLLPATLASAVVDYHKGRPGCTGFKNPADFDDARAFWYEACKKVVPNPPEVPLFTDVGESRAEGDCRSTQKDKLGNWISVASTVATNLCWTEIPW</sequence>
<dbReference type="OrthoDB" id="10379492at2759"/>
<proteinExistence type="predicted"/>
<keyword evidence="3" id="KW-1185">Reference proteome</keyword>
<dbReference type="Proteomes" id="UP000054845">
    <property type="component" value="Unassembled WGS sequence"/>
</dbReference>
<organism evidence="2 3">
    <name type="scientific">Ceraceosorus bombacis</name>
    <dbReference type="NCBI Taxonomy" id="401625"/>
    <lineage>
        <taxon>Eukaryota</taxon>
        <taxon>Fungi</taxon>
        <taxon>Dikarya</taxon>
        <taxon>Basidiomycota</taxon>
        <taxon>Ustilaginomycotina</taxon>
        <taxon>Exobasidiomycetes</taxon>
        <taxon>Ceraceosorales</taxon>
        <taxon>Ceraceosoraceae</taxon>
        <taxon>Ceraceosorus</taxon>
    </lineage>
</organism>
<feature type="chain" id="PRO_5006059620" evidence="1">
    <location>
        <begin position="20"/>
        <end position="106"/>
    </location>
</feature>